<evidence type="ECO:0000313" key="1">
    <source>
        <dbReference type="EMBL" id="AKE59279.1"/>
    </source>
</evidence>
<dbReference type="HOGENOM" id="CLU_192298_0_0_6"/>
<proteinExistence type="predicted"/>
<gene>
    <name evidence="1" type="ORF">F384_12100</name>
</gene>
<dbReference type="Pfam" id="PF11183">
    <property type="entry name" value="PmrD"/>
    <property type="match status" value="1"/>
</dbReference>
<sequence length="87" mass="9743">MEWLVKKSCYDKTSGKHALVLSDAGGSLKMIAEVQSDIMVNAGDILSPLKDALYSVNHDNGRMVKILDARSYTCDEWERLKTLLVKK</sequence>
<dbReference type="KEGG" id="cama:F384_12100"/>
<dbReference type="OrthoDB" id="6627905at2"/>
<dbReference type="AlphaFoldDB" id="A0A0F6TVJ4"/>
<protein>
    <submittedName>
        <fullName evidence="1">Signal transduction protein PmrD</fullName>
    </submittedName>
</protein>
<dbReference type="PATRIC" id="fig|1261127.3.peg.2529"/>
<name>A0A0F6TVJ4_CITAM</name>
<dbReference type="RefSeq" id="WP_046482758.1">
    <property type="nucleotide sequence ID" value="NZ_CP011132.1"/>
</dbReference>
<evidence type="ECO:0000313" key="2">
    <source>
        <dbReference type="Proteomes" id="UP000034085"/>
    </source>
</evidence>
<organism evidence="1 2">
    <name type="scientific">Citrobacter amalonaticus Y19</name>
    <dbReference type="NCBI Taxonomy" id="1261127"/>
    <lineage>
        <taxon>Bacteria</taxon>
        <taxon>Pseudomonadati</taxon>
        <taxon>Pseudomonadota</taxon>
        <taxon>Gammaproteobacteria</taxon>
        <taxon>Enterobacterales</taxon>
        <taxon>Enterobacteriaceae</taxon>
        <taxon>Citrobacter</taxon>
    </lineage>
</organism>
<dbReference type="Proteomes" id="UP000034085">
    <property type="component" value="Chromosome"/>
</dbReference>
<dbReference type="InterPro" id="IPR044854">
    <property type="entry name" value="IraM/PmrD"/>
</dbReference>
<reference evidence="1 2" key="1">
    <citation type="journal article" date="2013" name="Appl. Microbiol. Biotechnol.">
        <title>Glycerol assimilation and production of 1,3-propanediol by Citrobacter amalonaticus Y19.</title>
        <authorList>
            <person name="Ainala S.K."/>
            <person name="Ashok S."/>
            <person name="Ko Y."/>
            <person name="Park S."/>
        </authorList>
    </citation>
    <scope>NUCLEOTIDE SEQUENCE [LARGE SCALE GENOMIC DNA]</scope>
    <source>
        <strain evidence="1 2">Y19</strain>
    </source>
</reference>
<dbReference type="EMBL" id="CP011132">
    <property type="protein sequence ID" value="AKE59279.1"/>
    <property type="molecule type" value="Genomic_DNA"/>
</dbReference>
<dbReference type="NCBIfam" id="NF011994">
    <property type="entry name" value="PRK15450.1"/>
    <property type="match status" value="1"/>
</dbReference>
<dbReference type="InterPro" id="IPR038679">
    <property type="entry name" value="PmrD_sf"/>
</dbReference>
<dbReference type="Gene3D" id="2.40.50.650">
    <property type="match status" value="1"/>
</dbReference>
<accession>A0A0F6TVJ4</accession>